<feature type="transmembrane region" description="Helical" evidence="1">
    <location>
        <begin position="6"/>
        <end position="24"/>
    </location>
</feature>
<accession>A0ABQ2CN19</accession>
<organism evidence="2 3">
    <name type="scientific">Halopseudomonas pertucinogena</name>
    <dbReference type="NCBI Taxonomy" id="86175"/>
    <lineage>
        <taxon>Bacteria</taxon>
        <taxon>Pseudomonadati</taxon>
        <taxon>Pseudomonadota</taxon>
        <taxon>Gammaproteobacteria</taxon>
        <taxon>Pseudomonadales</taxon>
        <taxon>Pseudomonadaceae</taxon>
        <taxon>Halopseudomonas</taxon>
    </lineage>
</organism>
<comment type="caution">
    <text evidence="2">The sequence shown here is derived from an EMBL/GenBank/DDBJ whole genome shotgun (WGS) entry which is preliminary data.</text>
</comment>
<dbReference type="RefSeq" id="WP_188635228.1">
    <property type="nucleotide sequence ID" value="NZ_BMNN01000001.1"/>
</dbReference>
<evidence type="ECO:0000313" key="2">
    <source>
        <dbReference type="EMBL" id="GGI93557.1"/>
    </source>
</evidence>
<keyword evidence="1" id="KW-0472">Membrane</keyword>
<keyword evidence="1" id="KW-1133">Transmembrane helix</keyword>
<name>A0ABQ2CN19_9GAMM</name>
<evidence type="ECO:0008006" key="4">
    <source>
        <dbReference type="Google" id="ProtNLM"/>
    </source>
</evidence>
<reference evidence="3" key="1">
    <citation type="journal article" date="2019" name="Int. J. Syst. Evol. Microbiol.">
        <title>The Global Catalogue of Microorganisms (GCM) 10K type strain sequencing project: providing services to taxonomists for standard genome sequencing and annotation.</title>
        <authorList>
            <consortium name="The Broad Institute Genomics Platform"/>
            <consortium name="The Broad Institute Genome Sequencing Center for Infectious Disease"/>
            <person name="Wu L."/>
            <person name="Ma J."/>
        </authorList>
    </citation>
    <scope>NUCLEOTIDE SEQUENCE [LARGE SCALE GENOMIC DNA]</scope>
    <source>
        <strain evidence="3">JCM 11590</strain>
    </source>
</reference>
<protein>
    <recommendedName>
        <fullName evidence="4">Secreted protein</fullName>
    </recommendedName>
</protein>
<dbReference type="Proteomes" id="UP000633263">
    <property type="component" value="Unassembled WGS sequence"/>
</dbReference>
<keyword evidence="1" id="KW-0812">Transmembrane</keyword>
<proteinExistence type="predicted"/>
<evidence type="ECO:0000313" key="3">
    <source>
        <dbReference type="Proteomes" id="UP000633263"/>
    </source>
</evidence>
<sequence>MSTTLIVALVVAGLVIVLGIGFFSQAMERARLERARTLAELQARWNHCHAVSNGLPGQYMSPELKGLLLEEEVSLLERLVRLDPRNGRYADQLKEARQQQGKGEPQVRNAPLAIGDEAAAQNVRRQLADLLQLLDQARAEKRLDDQTFLRWTRQIRLHQTETTLNMYRSLAEAAMREGKPRVAKLQYERAVAYLTKHPDSANADQLAVFRHLLLQAEQTATRMEQGVPGTELSEGVQALEEDDQAWRKKALYDD</sequence>
<keyword evidence="3" id="KW-1185">Reference proteome</keyword>
<evidence type="ECO:0000256" key="1">
    <source>
        <dbReference type="SAM" id="Phobius"/>
    </source>
</evidence>
<gene>
    <name evidence="2" type="ORF">GCM10009083_07520</name>
</gene>
<dbReference type="EMBL" id="BMNN01000001">
    <property type="protein sequence ID" value="GGI93557.1"/>
    <property type="molecule type" value="Genomic_DNA"/>
</dbReference>